<gene>
    <name evidence="11 14" type="primary">folD</name>
    <name evidence="14" type="ORF">ACFOOQ_06620</name>
</gene>
<evidence type="ECO:0000256" key="6">
    <source>
        <dbReference type="ARBA" id="ARBA00022857"/>
    </source>
</evidence>
<feature type="domain" description="Tetrahydrofolate dehydrogenase/cyclohydrolase catalytic" evidence="12">
    <location>
        <begin position="6"/>
        <end position="121"/>
    </location>
</feature>
<reference evidence="15" key="1">
    <citation type="journal article" date="2019" name="Int. J. Syst. Evol. Microbiol.">
        <title>The Global Catalogue of Microorganisms (GCM) 10K type strain sequencing project: providing services to taxonomists for standard genome sequencing and annotation.</title>
        <authorList>
            <consortium name="The Broad Institute Genomics Platform"/>
            <consortium name="The Broad Institute Genome Sequencing Center for Infectious Disease"/>
            <person name="Wu L."/>
            <person name="Ma J."/>
        </authorList>
    </citation>
    <scope>NUCLEOTIDE SEQUENCE [LARGE SCALE GENOMIC DNA]</scope>
    <source>
        <strain evidence="15">KCTC 42182</strain>
    </source>
</reference>
<dbReference type="NCBIfam" id="NF008058">
    <property type="entry name" value="PRK10792.1"/>
    <property type="match status" value="1"/>
</dbReference>
<evidence type="ECO:0000313" key="14">
    <source>
        <dbReference type="EMBL" id="MFC3675208.1"/>
    </source>
</evidence>
<dbReference type="HAMAP" id="MF_01576">
    <property type="entry name" value="THF_DHG_CYH"/>
    <property type="match status" value="1"/>
</dbReference>
<dbReference type="NCBIfam" id="NF010785">
    <property type="entry name" value="PRK14188.1"/>
    <property type="match status" value="1"/>
</dbReference>
<dbReference type="Proteomes" id="UP001595711">
    <property type="component" value="Unassembled WGS sequence"/>
</dbReference>
<evidence type="ECO:0000256" key="10">
    <source>
        <dbReference type="ARBA" id="ARBA00023268"/>
    </source>
</evidence>
<evidence type="ECO:0000259" key="12">
    <source>
        <dbReference type="Pfam" id="PF00763"/>
    </source>
</evidence>
<feature type="binding site" evidence="11">
    <location>
        <position position="232"/>
    </location>
    <ligand>
        <name>NADP(+)</name>
        <dbReference type="ChEBI" id="CHEBI:58349"/>
    </ligand>
</feature>
<dbReference type="InterPro" id="IPR020631">
    <property type="entry name" value="THF_DH/CycHdrlase_NAD-bd_dom"/>
</dbReference>
<comment type="subunit">
    <text evidence="11">Homodimer.</text>
</comment>
<keyword evidence="5 11" id="KW-0378">Hydrolase</keyword>
<dbReference type="InterPro" id="IPR036291">
    <property type="entry name" value="NAD(P)-bd_dom_sf"/>
</dbReference>
<evidence type="ECO:0000313" key="15">
    <source>
        <dbReference type="Proteomes" id="UP001595711"/>
    </source>
</evidence>
<evidence type="ECO:0000256" key="7">
    <source>
        <dbReference type="ARBA" id="ARBA00023002"/>
    </source>
</evidence>
<keyword evidence="2 11" id="KW-0554">One-carbon metabolism</keyword>
<dbReference type="InterPro" id="IPR046346">
    <property type="entry name" value="Aminoacid_DH-like_N_sf"/>
</dbReference>
<evidence type="ECO:0000256" key="9">
    <source>
        <dbReference type="ARBA" id="ARBA00023167"/>
    </source>
</evidence>
<sequence>MSATLIDGKTVAAGLRAEVAARVTAFHAKTGRRPGLTVVLVGSDPASEVYVRNKGIQTREAGMRSDEIKLPETTTQAELLAVVQTLNADAAVDGILVQMPLPGQIDTQAIIAAIDPAKDVDGLHPVNAGRLAQGIDALVPCTPLGCMILLDKAGVAVAGANALVIGRSILVGRPVASLLLAANATVTVAHSKSRDLPALCGQADIVIAAVGRPEMVRGEWLKPGAAVIDVGINRVPKEDGKTRLVGDVHFASAVETAGVITPVPGGVGPMTIACLLQNTLTAACFRDGIDPKSL</sequence>
<evidence type="ECO:0000256" key="4">
    <source>
        <dbReference type="ARBA" id="ARBA00022755"/>
    </source>
</evidence>
<evidence type="ECO:0000259" key="13">
    <source>
        <dbReference type="Pfam" id="PF02882"/>
    </source>
</evidence>
<dbReference type="Gene3D" id="3.40.50.10860">
    <property type="entry name" value="Leucine Dehydrogenase, chain A, domain 1"/>
    <property type="match status" value="1"/>
</dbReference>
<name>A0ABV7VG94_9PROT</name>
<dbReference type="PANTHER" id="PTHR48099">
    <property type="entry name" value="C-1-TETRAHYDROFOLATE SYNTHASE, CYTOPLASMIC-RELATED"/>
    <property type="match status" value="1"/>
</dbReference>
<comment type="caution">
    <text evidence="11">Lacks conserved residue(s) required for the propagation of feature annotation.</text>
</comment>
<dbReference type="EC" id="3.5.4.9" evidence="11"/>
<evidence type="ECO:0000256" key="11">
    <source>
        <dbReference type="HAMAP-Rule" id="MF_01576"/>
    </source>
</evidence>
<dbReference type="Pfam" id="PF00763">
    <property type="entry name" value="THF_DHG_CYH"/>
    <property type="match status" value="1"/>
</dbReference>
<dbReference type="PANTHER" id="PTHR48099:SF5">
    <property type="entry name" value="C-1-TETRAHYDROFOLATE SYNTHASE, CYTOPLASMIC"/>
    <property type="match status" value="1"/>
</dbReference>
<dbReference type="InterPro" id="IPR000672">
    <property type="entry name" value="THF_DH/CycHdrlase"/>
</dbReference>
<proteinExistence type="inferred from homology"/>
<comment type="function">
    <text evidence="11">Catalyzes the oxidation of 5,10-methylenetetrahydrofolate to 5,10-methenyltetrahydrofolate and then the hydrolysis of 5,10-methenyltetrahydrofolate to 10-formyltetrahydrofolate.</text>
</comment>
<dbReference type="PROSITE" id="PS00767">
    <property type="entry name" value="THF_DHG_CYH_2"/>
    <property type="match status" value="1"/>
</dbReference>
<keyword evidence="4 11" id="KW-0658">Purine biosynthesis</keyword>
<keyword evidence="10 11" id="KW-0511">Multifunctional enzyme</keyword>
<dbReference type="InterPro" id="IPR020630">
    <property type="entry name" value="THF_DH/CycHdrlase_cat_dom"/>
</dbReference>
<dbReference type="Pfam" id="PF02882">
    <property type="entry name" value="THF_DHG_CYH_C"/>
    <property type="match status" value="1"/>
</dbReference>
<evidence type="ECO:0000256" key="2">
    <source>
        <dbReference type="ARBA" id="ARBA00022563"/>
    </source>
</evidence>
<dbReference type="PROSITE" id="PS00766">
    <property type="entry name" value="THF_DHG_CYH_1"/>
    <property type="match status" value="1"/>
</dbReference>
<comment type="catalytic activity">
    <reaction evidence="11">
        <text>(6R)-5,10-methylene-5,6,7,8-tetrahydrofolate + NADP(+) = (6R)-5,10-methenyltetrahydrofolate + NADPH</text>
        <dbReference type="Rhea" id="RHEA:22812"/>
        <dbReference type="ChEBI" id="CHEBI:15636"/>
        <dbReference type="ChEBI" id="CHEBI:57455"/>
        <dbReference type="ChEBI" id="CHEBI:57783"/>
        <dbReference type="ChEBI" id="CHEBI:58349"/>
        <dbReference type="EC" id="1.5.1.5"/>
    </reaction>
</comment>
<dbReference type="CDD" id="cd01080">
    <property type="entry name" value="NAD_bind_m-THF_DH_Cyclohyd"/>
    <property type="match status" value="1"/>
</dbReference>
<dbReference type="EMBL" id="JBHRYJ010000001">
    <property type="protein sequence ID" value="MFC3675208.1"/>
    <property type="molecule type" value="Genomic_DNA"/>
</dbReference>
<organism evidence="14 15">
    <name type="scientific">Ferrovibrio xuzhouensis</name>
    <dbReference type="NCBI Taxonomy" id="1576914"/>
    <lineage>
        <taxon>Bacteria</taxon>
        <taxon>Pseudomonadati</taxon>
        <taxon>Pseudomonadota</taxon>
        <taxon>Alphaproteobacteria</taxon>
        <taxon>Rhodospirillales</taxon>
        <taxon>Rhodospirillaceae</taxon>
        <taxon>Ferrovibrio</taxon>
    </lineage>
</organism>
<dbReference type="NCBIfam" id="NF010783">
    <property type="entry name" value="PRK14186.1"/>
    <property type="match status" value="1"/>
</dbReference>
<comment type="catalytic activity">
    <reaction evidence="11">
        <text>(6R)-5,10-methenyltetrahydrofolate + H2O = (6R)-10-formyltetrahydrofolate + H(+)</text>
        <dbReference type="Rhea" id="RHEA:23700"/>
        <dbReference type="ChEBI" id="CHEBI:15377"/>
        <dbReference type="ChEBI" id="CHEBI:15378"/>
        <dbReference type="ChEBI" id="CHEBI:57455"/>
        <dbReference type="ChEBI" id="CHEBI:195366"/>
        <dbReference type="EC" id="3.5.4.9"/>
    </reaction>
</comment>
<dbReference type="SUPFAM" id="SSF53223">
    <property type="entry name" value="Aminoacid dehydrogenase-like, N-terminal domain"/>
    <property type="match status" value="1"/>
</dbReference>
<evidence type="ECO:0000256" key="1">
    <source>
        <dbReference type="ARBA" id="ARBA00004777"/>
    </source>
</evidence>
<dbReference type="SUPFAM" id="SSF51735">
    <property type="entry name" value="NAD(P)-binding Rossmann-fold domains"/>
    <property type="match status" value="1"/>
</dbReference>
<keyword evidence="7 11" id="KW-0560">Oxidoreductase</keyword>
<feature type="binding site" evidence="11">
    <location>
        <begin position="166"/>
        <end position="168"/>
    </location>
    <ligand>
        <name>NADP(+)</name>
        <dbReference type="ChEBI" id="CHEBI:58349"/>
    </ligand>
</feature>
<comment type="similarity">
    <text evidence="11">Belongs to the tetrahydrofolate dehydrogenase/cyclohydrolase family.</text>
</comment>
<comment type="caution">
    <text evidence="14">The sequence shown here is derived from an EMBL/GenBank/DDBJ whole genome shotgun (WGS) entry which is preliminary data.</text>
</comment>
<keyword evidence="6 11" id="KW-0521">NADP</keyword>
<keyword evidence="8 11" id="KW-0368">Histidine biosynthesis</keyword>
<feature type="domain" description="Tetrahydrofolate dehydrogenase/cyclohydrolase NAD(P)-binding" evidence="13">
    <location>
        <begin position="140"/>
        <end position="284"/>
    </location>
</feature>
<dbReference type="EC" id="1.5.1.5" evidence="11"/>
<dbReference type="GO" id="GO:0004477">
    <property type="term" value="F:methenyltetrahydrofolate cyclohydrolase activity"/>
    <property type="evidence" value="ECO:0007669"/>
    <property type="project" value="UniProtKB-EC"/>
</dbReference>
<dbReference type="Gene3D" id="3.40.50.720">
    <property type="entry name" value="NAD(P)-binding Rossmann-like Domain"/>
    <property type="match status" value="1"/>
</dbReference>
<keyword evidence="3 11" id="KW-0028">Amino-acid biosynthesis</keyword>
<evidence type="ECO:0000256" key="3">
    <source>
        <dbReference type="ARBA" id="ARBA00022605"/>
    </source>
</evidence>
<keyword evidence="15" id="KW-1185">Reference proteome</keyword>
<dbReference type="RefSeq" id="WP_379723339.1">
    <property type="nucleotide sequence ID" value="NZ_JBHRYJ010000001.1"/>
</dbReference>
<evidence type="ECO:0000256" key="8">
    <source>
        <dbReference type="ARBA" id="ARBA00023102"/>
    </source>
</evidence>
<keyword evidence="9 11" id="KW-0486">Methionine biosynthesis</keyword>
<comment type="pathway">
    <text evidence="1 11">One-carbon metabolism; tetrahydrofolate interconversion.</text>
</comment>
<evidence type="ECO:0000256" key="5">
    <source>
        <dbReference type="ARBA" id="ARBA00022801"/>
    </source>
</evidence>
<dbReference type="GO" id="GO:0004488">
    <property type="term" value="F:methylenetetrahydrofolate dehydrogenase (NADP+) activity"/>
    <property type="evidence" value="ECO:0007669"/>
    <property type="project" value="UniProtKB-EC"/>
</dbReference>
<protein>
    <recommendedName>
        <fullName evidence="11">Bifunctional protein FolD</fullName>
    </recommendedName>
    <domain>
        <recommendedName>
            <fullName evidence="11">Methylenetetrahydrofolate dehydrogenase</fullName>
            <ecNumber evidence="11">1.5.1.5</ecNumber>
        </recommendedName>
    </domain>
    <domain>
        <recommendedName>
            <fullName evidence="11">Methenyltetrahydrofolate cyclohydrolase</fullName>
            <ecNumber evidence="11">3.5.4.9</ecNumber>
        </recommendedName>
    </domain>
</protein>
<dbReference type="InterPro" id="IPR020867">
    <property type="entry name" value="THF_DH/CycHdrlase_CS"/>
</dbReference>
<dbReference type="PRINTS" id="PR00085">
    <property type="entry name" value="THFDHDRGNASE"/>
</dbReference>
<accession>A0ABV7VG94</accession>